<feature type="domain" description="DUF6894" evidence="1">
    <location>
        <begin position="3"/>
        <end position="70"/>
    </location>
</feature>
<dbReference type="InterPro" id="IPR054189">
    <property type="entry name" value="DUF6894"/>
</dbReference>
<dbReference type="Proteomes" id="UP000321085">
    <property type="component" value="Unassembled WGS sequence"/>
</dbReference>
<dbReference type="RefSeq" id="WP_147022966.1">
    <property type="nucleotide sequence ID" value="NZ_BJYU01000182.1"/>
</dbReference>
<proteinExistence type="predicted"/>
<evidence type="ECO:0000313" key="3">
    <source>
        <dbReference type="Proteomes" id="UP000321085"/>
    </source>
</evidence>
<dbReference type="Pfam" id="PF21834">
    <property type="entry name" value="DUF6894"/>
    <property type="match status" value="1"/>
</dbReference>
<reference evidence="2 3" key="1">
    <citation type="submission" date="2019-07" db="EMBL/GenBank/DDBJ databases">
        <title>Whole genome shotgun sequence of Microvirga aerophila NBRC 106136.</title>
        <authorList>
            <person name="Hosoyama A."/>
            <person name="Uohara A."/>
            <person name="Ohji S."/>
            <person name="Ichikawa N."/>
        </authorList>
    </citation>
    <scope>NUCLEOTIDE SEQUENCE [LARGE SCALE GENOMIC DNA]</scope>
    <source>
        <strain evidence="2 3">NBRC 106136</strain>
    </source>
</reference>
<dbReference type="EMBL" id="BJYU01000182">
    <property type="protein sequence ID" value="GEO18337.1"/>
    <property type="molecule type" value="Genomic_DNA"/>
</dbReference>
<name>A0A512C2T3_9HYPH</name>
<organism evidence="2 3">
    <name type="scientific">Microvirga aerophila</name>
    <dbReference type="NCBI Taxonomy" id="670291"/>
    <lineage>
        <taxon>Bacteria</taxon>
        <taxon>Pseudomonadati</taxon>
        <taxon>Pseudomonadota</taxon>
        <taxon>Alphaproteobacteria</taxon>
        <taxon>Hyphomicrobiales</taxon>
        <taxon>Methylobacteriaceae</taxon>
        <taxon>Microvirga</taxon>
    </lineage>
</organism>
<accession>A0A512C2T3</accession>
<sequence>MPRFYFDVREGASFLSDDEGQEFDSLDAAEREAAEAAADIGRDRLPKGDAREVTVEVRNEHRQRVLTATVSLEIQRVEPPPQLPRA</sequence>
<evidence type="ECO:0000313" key="2">
    <source>
        <dbReference type="EMBL" id="GEO18337.1"/>
    </source>
</evidence>
<dbReference type="AlphaFoldDB" id="A0A512C2T3"/>
<evidence type="ECO:0000259" key="1">
    <source>
        <dbReference type="Pfam" id="PF21834"/>
    </source>
</evidence>
<gene>
    <name evidence="2" type="ORF">MAE02_60330</name>
</gene>
<keyword evidence="3" id="KW-1185">Reference proteome</keyword>
<protein>
    <recommendedName>
        <fullName evidence="1">DUF6894 domain-containing protein</fullName>
    </recommendedName>
</protein>
<comment type="caution">
    <text evidence="2">The sequence shown here is derived from an EMBL/GenBank/DDBJ whole genome shotgun (WGS) entry which is preliminary data.</text>
</comment>